<dbReference type="EnsemblBacteria" id="ABL78163">
    <property type="protein sequence ID" value="ABL78163"/>
    <property type="gene ID" value="Tpen_0761"/>
</dbReference>
<dbReference type="eggNOG" id="arCOG04264">
    <property type="taxonomic scope" value="Archaea"/>
</dbReference>
<accession>A1RY83</accession>
<protein>
    <recommendedName>
        <fullName evidence="4">Prefoldin subunit alpha</fullName>
    </recommendedName>
</protein>
<evidence type="ECO:0000313" key="2">
    <source>
        <dbReference type="EMBL" id="ABL78163.1"/>
    </source>
</evidence>
<dbReference type="GeneID" id="4601082"/>
<gene>
    <name evidence="2" type="ordered locus">Tpen_0761</name>
</gene>
<dbReference type="RefSeq" id="WP_011752428.1">
    <property type="nucleotide sequence ID" value="NC_008698.1"/>
</dbReference>
<keyword evidence="1" id="KW-0175">Coiled coil</keyword>
<dbReference type="Proteomes" id="UP000000641">
    <property type="component" value="Chromosome"/>
</dbReference>
<keyword evidence="3" id="KW-1185">Reference proteome</keyword>
<dbReference type="HOGENOM" id="CLU_1792231_0_0_2"/>
<dbReference type="KEGG" id="tpe:Tpen_0761"/>
<feature type="coiled-coil region" evidence="1">
    <location>
        <begin position="15"/>
        <end position="49"/>
    </location>
</feature>
<reference evidence="3" key="1">
    <citation type="journal article" date="2008" name="J. Bacteriol.">
        <title>Genome sequence of Thermofilum pendens reveals an exceptional loss of biosynthetic pathways without genome reduction.</title>
        <authorList>
            <person name="Anderson I."/>
            <person name="Rodriguez J."/>
            <person name="Susanti D."/>
            <person name="Porat I."/>
            <person name="Reich C."/>
            <person name="Ulrich L.E."/>
            <person name="Elkins J.G."/>
            <person name="Mavromatis K."/>
            <person name="Lykidis A."/>
            <person name="Kim E."/>
            <person name="Thompson L.S."/>
            <person name="Nolan M."/>
            <person name="Land M."/>
            <person name="Copeland A."/>
            <person name="Lapidus A."/>
            <person name="Lucas S."/>
            <person name="Detter C."/>
            <person name="Zhulin I.B."/>
            <person name="Olsen G.J."/>
            <person name="Whitman W."/>
            <person name="Mukhopadhyay B."/>
            <person name="Bristow J."/>
            <person name="Kyrpides N."/>
        </authorList>
    </citation>
    <scope>NUCLEOTIDE SEQUENCE [LARGE SCALE GENOMIC DNA]</scope>
    <source>
        <strain evidence="3">DSM 2475 / Hrk 5</strain>
    </source>
</reference>
<evidence type="ECO:0000313" key="3">
    <source>
        <dbReference type="Proteomes" id="UP000000641"/>
    </source>
</evidence>
<evidence type="ECO:0008006" key="4">
    <source>
        <dbReference type="Google" id="ProtNLM"/>
    </source>
</evidence>
<proteinExistence type="predicted"/>
<dbReference type="EMBL" id="CP000505">
    <property type="protein sequence ID" value="ABL78163.1"/>
    <property type="molecule type" value="Genomic_DNA"/>
</dbReference>
<dbReference type="AlphaFoldDB" id="A1RY83"/>
<dbReference type="OrthoDB" id="31048at2157"/>
<organism evidence="2 3">
    <name type="scientific">Thermofilum pendens (strain DSM 2475 / Hrk 5)</name>
    <dbReference type="NCBI Taxonomy" id="368408"/>
    <lineage>
        <taxon>Archaea</taxon>
        <taxon>Thermoproteota</taxon>
        <taxon>Thermoprotei</taxon>
        <taxon>Thermofilales</taxon>
        <taxon>Thermofilaceae</taxon>
        <taxon>Thermofilum</taxon>
    </lineage>
</organism>
<dbReference type="STRING" id="368408.Tpen_0761"/>
<name>A1RY83_THEPD</name>
<sequence length="141" mass="16252">MSYSLYQFNGFGELLKYLDSQIESLQKTLEQLEQRYEAVKVRAEKMREIERVLEELMGEKLSPLNEVDYMGLKLVINARAIDELAVLEETIESQRDILDSLVNVRDAIQKLSEHLQGYDGIPILVQLVNGVPVRILLKETE</sequence>
<evidence type="ECO:0000256" key="1">
    <source>
        <dbReference type="SAM" id="Coils"/>
    </source>
</evidence>